<evidence type="ECO:0000313" key="9">
    <source>
        <dbReference type="EMBL" id="CEM27602.1"/>
    </source>
</evidence>
<evidence type="ECO:0000256" key="5">
    <source>
        <dbReference type="SAM" id="Coils"/>
    </source>
</evidence>
<feature type="compositionally biased region" description="Acidic residues" evidence="6">
    <location>
        <begin position="397"/>
        <end position="413"/>
    </location>
</feature>
<dbReference type="PANTHER" id="PTHR11649">
    <property type="entry name" value="MSS1/TRME-RELATED GTP-BINDING PROTEIN"/>
    <property type="match status" value="1"/>
</dbReference>
<dbReference type="CDD" id="cd01876">
    <property type="entry name" value="YihA_EngB"/>
    <property type="match status" value="1"/>
</dbReference>
<dbReference type="GO" id="GO:0046872">
    <property type="term" value="F:metal ion binding"/>
    <property type="evidence" value="ECO:0007669"/>
    <property type="project" value="UniProtKB-KW"/>
</dbReference>
<keyword evidence="7" id="KW-0732">Signal</keyword>
<dbReference type="GO" id="GO:0005525">
    <property type="term" value="F:GTP binding"/>
    <property type="evidence" value="ECO:0007669"/>
    <property type="project" value="UniProtKB-KW"/>
</dbReference>
<feature type="compositionally biased region" description="Basic and acidic residues" evidence="6">
    <location>
        <begin position="2189"/>
        <end position="2221"/>
    </location>
</feature>
<feature type="region of interest" description="Disordered" evidence="6">
    <location>
        <begin position="2172"/>
        <end position="2221"/>
    </location>
</feature>
<feature type="compositionally biased region" description="Acidic residues" evidence="6">
    <location>
        <begin position="1001"/>
        <end position="1013"/>
    </location>
</feature>
<keyword evidence="1" id="KW-0479">Metal-binding</keyword>
<dbReference type="PANTHER" id="PTHR11649:SF13">
    <property type="entry name" value="ENGB-TYPE G DOMAIN-CONTAINING PROTEIN"/>
    <property type="match status" value="1"/>
</dbReference>
<feature type="region of interest" description="Disordered" evidence="6">
    <location>
        <begin position="1851"/>
        <end position="1886"/>
    </location>
</feature>
<proteinExistence type="predicted"/>
<keyword evidence="3" id="KW-0460">Magnesium</keyword>
<dbReference type="EMBL" id="CDMZ01001118">
    <property type="protein sequence ID" value="CEM27602.1"/>
    <property type="molecule type" value="Genomic_DNA"/>
</dbReference>
<feature type="compositionally biased region" description="Acidic residues" evidence="6">
    <location>
        <begin position="1376"/>
        <end position="1390"/>
    </location>
</feature>
<feature type="region of interest" description="Disordered" evidence="6">
    <location>
        <begin position="994"/>
        <end position="1018"/>
    </location>
</feature>
<feature type="compositionally biased region" description="Basic and acidic residues" evidence="6">
    <location>
        <begin position="1876"/>
        <end position="1885"/>
    </location>
</feature>
<feature type="region of interest" description="Disordered" evidence="6">
    <location>
        <begin position="66"/>
        <end position="91"/>
    </location>
</feature>
<protein>
    <recommendedName>
        <fullName evidence="8">EngB-type G domain-containing protein</fullName>
    </recommendedName>
</protein>
<feature type="compositionally biased region" description="Basic and acidic residues" evidence="6">
    <location>
        <begin position="1396"/>
        <end position="1406"/>
    </location>
</feature>
<feature type="chain" id="PRO_5005189881" description="EngB-type G domain-containing protein" evidence="7">
    <location>
        <begin position="23"/>
        <end position="2221"/>
    </location>
</feature>
<feature type="coiled-coil region" evidence="5">
    <location>
        <begin position="456"/>
        <end position="483"/>
    </location>
</feature>
<feature type="domain" description="EngB-type G" evidence="8">
    <location>
        <begin position="1891"/>
        <end position="2107"/>
    </location>
</feature>
<dbReference type="InterPro" id="IPR006073">
    <property type="entry name" value="GTP-bd"/>
</dbReference>
<feature type="region of interest" description="Disordered" evidence="6">
    <location>
        <begin position="372"/>
        <end position="413"/>
    </location>
</feature>
<dbReference type="InterPro" id="IPR030393">
    <property type="entry name" value="G_ENGB_dom"/>
</dbReference>
<keyword evidence="2" id="KW-0547">Nucleotide-binding</keyword>
<dbReference type="VEuPathDB" id="CryptoDB:Cvel_21450"/>
<keyword evidence="5" id="KW-0175">Coiled coil</keyword>
<feature type="compositionally biased region" description="Basic and acidic residues" evidence="6">
    <location>
        <begin position="626"/>
        <end position="646"/>
    </location>
</feature>
<sequence>MLLRHFLRGVLLLLLCVVEVYAFLFKQHVLHVPGRGLGRVTENGASPVRSKRGTYSASSVLCAKKKKKRRGGGKEGEGRETETELTEEEMKDLEERFSRTVLPGVSSKDPFLKWNAELIAYLTEKEEKADRFRKLQQPTFEDPEKSTNPFEETVEEEAMPEPEKKRDSWSPWSSQAEIKENIDLEEDKDDDEEQGEKRKKWREVAAGEADLRSLCKFTKQSGLEIEDLAPESERGGGDAVIPPPPGYESWEQWGEWSDYGGERRRRDRERRNQMLGLEDEEQKKRREAEEQREIDLAVEKVSQQMERRRALLEKQRQLEEMEGILEEENEEAKEDTETKRTTTYEEEEDDEDQAESISEDWIKAFREVGAEAEGEVDIPEGLLFHRSSSSSSPSSSVEEEEEEGGLLEEGEDFGVDDETGELFFLSNGTVFEPADHIELSYYDPEGNLRAVTGKEWRQMIAEIKEAEAEAEGENEEEEMEVDASLYEGLDDRGGGEHGLPPLKVPLGDGSQMHKGEMVEPVEHEILFLQYGPLSAKTGLSGPASPSLSPSTRSPPSSRLWGSAKQKKRYKDRKKKKQEKDKGREAKMKSRQSQKEPRRPMDPMGGLGGLYPSFLNDGEEEGTVEVEAQKGRGRERSPEEIERRQRLSDWSGPVGESFRESGVGSFMKKKLELMHQQARTPEEKATVARLEASLVGGLEDNLGGGKEGDDAASRLMGMGDFEQLEPEEALKRAREAVDAEEANRLMEENNPWKQGFFQTAEVEREQRKAAEIDDAKTFQTRKKMRDMGMDPRLPSGQNTPAALRGKDVRDLSFDEMTGLLKAIGYDSSTVEGATHLREDLDNDEDKVMLRLQEYLGFENPEPLKLYDPKTYPFEGEDGPLYSGVTGEKIDTTPDHNAEVDENGIPLYTGPIDLTPQQLIDLGYTERHVRQLAITKYMGDNPDMFEALDWNLADLMRLGFPKEHMQRLGVDPDLHKLPPEEFATAVQNLQRLMRTGPAMKESEEGEEEEEEEGDLDMMGLDRIPQSGDELLELQDRMKSIREDADKSLEMLEKTDIMQMGRKRLIQFKEVFDRMEMDATKRLAHVDKNPEEALEYLEKFTAKKAPGTAQLVKTLRQELPNIPGLEEDGEGTRITVEGLKKMLGANLPPGTFEAMPELESALHEMRSRVKNVFGTEKLEQIPQDKLDEMCEEMVEKVNRQEAKKSGKLAQEAFDATLAAEEQKMIDSVVEMKSPDPQMVEQIEQKQFEKLGSPEEWAKAIQELDDPMENPLPERRFLSPEEMGGAKDFDEFLRGVNLPDELGDEQMDPEQMAEILAQTGKEKDQGKLMDGFFGGPTNLTPEQEAEAASLDPSVVSYLVAKSLKRLHKLKSDPEGRFFEGEEGGAEEEDEEEDGMSLFSDSRESRRREEAGGLFETKNELLQSRGGTTGSIDADETSAGGGFKGALQEALNLATLVVTPDSIRKKTDDFNIAADPGKMKEVLKTSPQMLAIRRQMWKRLGMDEELRKDVVAHGDLSQYEDTDPMALLESGVARVIDGKSHREVKVKFLKDLEREAREGVAALWVEVQGEEIEEARWTPQTTQRKEDDWEDADEEDENEENEEEEEDELDAEAFAAKQQATYVAELLRGLASNNQTTLWEDTAKRFLVDSKPQTGGSREALAIEELSWMKAAVSAVRMKRPELGAWLLLEREKAFGPGSDEEGEKEWSDVKKKTYAVVAGALCRSESLWTEEAADPETARRLWTDLHGVTEEFDRLLLPRLFVGACLKRNSKLALDLLEGQIAAFEGPGKLESDDLRDMLRVCSRGRLPPDVPLFLVELMRRKTKEGVPSGKALTSLGRALVSEISFHSSHDAMKSLPRVPRSLSSSPSSSSLSSTLLSKGRKEESRAEDESPLLCTPEVVFMGRSNVGKSSLVNVCVARQSLASTSDRPGHTQSFNFYLANPAGDSKTNTRPEMFFVDVPGLGFATETGAGKIDSWRGLHQRYLSAREPLQVVFHLVDSRLGFTKHDLELLTFVERAKAERAEKGLRDFDYRPVLTKSDRLKTESKVRKSAASIKEVLKERGWRYESSPYESGAEEEKGSVVQPVVVTCSKKGQLTGRDQIWKCLRGAMKDAARVALYREEEEGVREGSDGTVDALSVSSWPDGQESGHWIAPDLSQQKEMEARRKAKAEMLEGLNEESVEIGGSAGLSEPIFVREDRTGRREGKRGEGFLNEDEVKVKERQKSD</sequence>
<feature type="compositionally biased region" description="Acidic residues" evidence="6">
    <location>
        <begin position="320"/>
        <end position="334"/>
    </location>
</feature>
<feature type="signal peptide" evidence="7">
    <location>
        <begin position="1"/>
        <end position="22"/>
    </location>
</feature>
<dbReference type="Gene3D" id="3.40.50.300">
    <property type="entry name" value="P-loop containing nucleotide triphosphate hydrolases"/>
    <property type="match status" value="1"/>
</dbReference>
<feature type="compositionally biased region" description="Low complexity" evidence="6">
    <location>
        <begin position="1851"/>
        <end position="1874"/>
    </location>
</feature>
<organism evidence="9">
    <name type="scientific">Chromera velia CCMP2878</name>
    <dbReference type="NCBI Taxonomy" id="1169474"/>
    <lineage>
        <taxon>Eukaryota</taxon>
        <taxon>Sar</taxon>
        <taxon>Alveolata</taxon>
        <taxon>Colpodellida</taxon>
        <taxon>Chromeraceae</taxon>
        <taxon>Chromera</taxon>
    </lineage>
</organism>
<dbReference type="Pfam" id="PF01926">
    <property type="entry name" value="MMR_HSR1"/>
    <property type="match status" value="1"/>
</dbReference>
<feature type="compositionally biased region" description="Basic and acidic residues" evidence="6">
    <location>
        <begin position="260"/>
        <end position="272"/>
    </location>
</feature>
<evidence type="ECO:0000256" key="6">
    <source>
        <dbReference type="SAM" id="MobiDB-lite"/>
    </source>
</evidence>
<reference evidence="9" key="1">
    <citation type="submission" date="2014-11" db="EMBL/GenBank/DDBJ databases">
        <authorList>
            <person name="Otto D Thomas"/>
            <person name="Naeem Raeece"/>
        </authorList>
    </citation>
    <scope>NUCLEOTIDE SEQUENCE</scope>
</reference>
<evidence type="ECO:0000256" key="4">
    <source>
        <dbReference type="ARBA" id="ARBA00023134"/>
    </source>
</evidence>
<feature type="compositionally biased region" description="Basic and acidic residues" evidence="6">
    <location>
        <begin position="72"/>
        <end position="82"/>
    </location>
</feature>
<feature type="region of interest" description="Disordered" evidence="6">
    <location>
        <begin position="226"/>
        <end position="292"/>
    </location>
</feature>
<dbReference type="InterPro" id="IPR027417">
    <property type="entry name" value="P-loop_NTPase"/>
</dbReference>
<name>A0A0G4GDX7_9ALVE</name>
<feature type="compositionally biased region" description="Basic and acidic residues" evidence="6">
    <location>
        <begin position="577"/>
        <end position="600"/>
    </location>
</feature>
<evidence type="ECO:0000256" key="1">
    <source>
        <dbReference type="ARBA" id="ARBA00022723"/>
    </source>
</evidence>
<evidence type="ECO:0000256" key="2">
    <source>
        <dbReference type="ARBA" id="ARBA00022741"/>
    </source>
</evidence>
<accession>A0A0G4GDX7</accession>
<dbReference type="SUPFAM" id="SSF52540">
    <property type="entry name" value="P-loop containing nucleoside triphosphate hydrolases"/>
    <property type="match status" value="1"/>
</dbReference>
<keyword evidence="4" id="KW-0342">GTP-binding</keyword>
<feature type="compositionally biased region" description="Acidic residues" evidence="6">
    <location>
        <begin position="1583"/>
        <end position="1604"/>
    </location>
</feature>
<feature type="compositionally biased region" description="Basic residues" evidence="6">
    <location>
        <begin position="564"/>
        <end position="576"/>
    </location>
</feature>
<evidence type="ECO:0000259" key="8">
    <source>
        <dbReference type="PROSITE" id="PS51706"/>
    </source>
</evidence>
<feature type="region of interest" description="Disordered" evidence="6">
    <location>
        <begin position="1569"/>
        <end position="1604"/>
    </location>
</feature>
<feature type="region of interest" description="Disordered" evidence="6">
    <location>
        <begin position="1318"/>
        <end position="1342"/>
    </location>
</feature>
<feature type="compositionally biased region" description="Acidic residues" evidence="6">
    <location>
        <begin position="344"/>
        <end position="358"/>
    </location>
</feature>
<feature type="compositionally biased region" description="Basic and acidic residues" evidence="6">
    <location>
        <begin position="281"/>
        <end position="292"/>
    </location>
</feature>
<gene>
    <name evidence="9" type="ORF">Cvel_21450</name>
</gene>
<evidence type="ECO:0000256" key="3">
    <source>
        <dbReference type="ARBA" id="ARBA00022842"/>
    </source>
</evidence>
<feature type="region of interest" description="Disordered" evidence="6">
    <location>
        <begin position="1370"/>
        <end position="1428"/>
    </location>
</feature>
<feature type="region of interest" description="Disordered" evidence="6">
    <location>
        <begin position="134"/>
        <end position="205"/>
    </location>
</feature>
<feature type="region of interest" description="Disordered" evidence="6">
    <location>
        <begin position="538"/>
        <end position="660"/>
    </location>
</feature>
<feature type="region of interest" description="Disordered" evidence="6">
    <location>
        <begin position="319"/>
        <end position="360"/>
    </location>
</feature>
<feature type="compositionally biased region" description="Acidic residues" evidence="6">
    <location>
        <begin position="183"/>
        <end position="194"/>
    </location>
</feature>
<feature type="region of interest" description="Disordered" evidence="6">
    <location>
        <begin position="488"/>
        <end position="510"/>
    </location>
</feature>
<feature type="compositionally biased region" description="Low complexity" evidence="6">
    <location>
        <begin position="538"/>
        <end position="557"/>
    </location>
</feature>
<feature type="compositionally biased region" description="Low complexity" evidence="6">
    <location>
        <begin position="387"/>
        <end position="396"/>
    </location>
</feature>
<evidence type="ECO:0000256" key="7">
    <source>
        <dbReference type="SAM" id="SignalP"/>
    </source>
</evidence>
<dbReference type="PROSITE" id="PS51706">
    <property type="entry name" value="G_ENGB"/>
    <property type="match status" value="1"/>
</dbReference>